<comment type="caution">
    <text evidence="2">The sequence shown here is derived from an EMBL/GenBank/DDBJ whole genome shotgun (WGS) entry which is preliminary data.</text>
</comment>
<evidence type="ECO:0000313" key="2">
    <source>
        <dbReference type="EMBL" id="KAK6590967.1"/>
    </source>
</evidence>
<reference evidence="2 3" key="1">
    <citation type="submission" date="2023-10" db="EMBL/GenBank/DDBJ databases">
        <title>Comparative genomics analysis reveals potential genetic determinants of host preference in Cryptosporidium xiaoi.</title>
        <authorList>
            <person name="Xiao L."/>
            <person name="Li J."/>
        </authorList>
    </citation>
    <scope>NUCLEOTIDE SEQUENCE [LARGE SCALE GENOMIC DNA]</scope>
    <source>
        <strain evidence="2 3">52996</strain>
    </source>
</reference>
<dbReference type="Gene3D" id="3.30.830.10">
    <property type="entry name" value="Metalloenzyme, LuxS/M16 peptidase-like"/>
    <property type="match status" value="2"/>
</dbReference>
<accession>A0AAV9Y3F4</accession>
<dbReference type="GO" id="GO:0046872">
    <property type="term" value="F:metal ion binding"/>
    <property type="evidence" value="ECO:0007669"/>
    <property type="project" value="InterPro"/>
</dbReference>
<dbReference type="SUPFAM" id="SSF63411">
    <property type="entry name" value="LuxS/MPP-like metallohydrolase"/>
    <property type="match status" value="2"/>
</dbReference>
<protein>
    <submittedName>
        <fullName evidence="2">Peptidase insulinase-like peptidase</fullName>
    </submittedName>
</protein>
<dbReference type="EMBL" id="JAWDEY010000002">
    <property type="protein sequence ID" value="KAK6590967.1"/>
    <property type="molecule type" value="Genomic_DNA"/>
</dbReference>
<dbReference type="InterPro" id="IPR007863">
    <property type="entry name" value="Peptidase_M16_C"/>
</dbReference>
<dbReference type="Pfam" id="PF05193">
    <property type="entry name" value="Peptidase_M16_C"/>
    <property type="match status" value="1"/>
</dbReference>
<dbReference type="InterPro" id="IPR011249">
    <property type="entry name" value="Metalloenz_LuxS/M16"/>
</dbReference>
<keyword evidence="3" id="KW-1185">Reference proteome</keyword>
<evidence type="ECO:0000313" key="3">
    <source>
        <dbReference type="Proteomes" id="UP001311799"/>
    </source>
</evidence>
<gene>
    <name evidence="2" type="ORF">RS030_111825</name>
</gene>
<dbReference type="AlphaFoldDB" id="A0AAV9Y3F4"/>
<proteinExistence type="predicted"/>
<sequence>MPLKNDDFELIAQVLSKSPLVHRSDILYEKLSDGLDYCIFNSEAVKNTFFLSLVINVGSIHEDDNERGLANFIQNLTLTELNDKLSNIRSDHILNITSSTDFHCTIHNIVNELNSDSMNDPEKRETFFDVLGKFLECVYKLQSNLMLSSDSFLGKIESIKNKTLSNIQETSDSVANIIERKIFSQFHGHTILPKRWPIGECSTVESFTISNMLKFLQKWYLPSNMCLFIVGDIPVSNKLLATHLSTFISDLNCRNTDANDTKLNSEYNSKCNIFSVNNRIGYKGIIDRISLKSKNVPQKDLNFEKELLYQHESIEQISISIGIKLDICPLLDEGEIFYNAIDTIISNLIHSKLLGNLDNNIKSKTSISWDFYNSARENCGWNTFSIVTDESNWKNILKSSIQEIKNVCNKEMTKEEFDEVVLITISDYKKAAEDEYCEDPKLVLDGLIDDWLCGSIPISKKQEYQLFCKILDYINPNIIKNRCNYLFGHILNYFTLRNENLSVNSACIFVSKPLTLNSESCDGIENSLTFSNSGVSNKASKCDKFMDLLLSELKQCINSDLKESNKGEQITFKNTELFSNTLYNENEYYIKNRLIDEKDFGIWDAFKASAFIAFEKLVDKFRFNLSMISFDEENITPENLATLNGCYSVKQLDKIAERISCTREESDCSNYKNGNINTNSEFQELYGDICDLGLVDEDGEISQ</sequence>
<name>A0AAV9Y3F4_9CRYT</name>
<dbReference type="InterPro" id="IPR050626">
    <property type="entry name" value="Peptidase_M16"/>
</dbReference>
<dbReference type="PANTHER" id="PTHR43690">
    <property type="entry name" value="NARDILYSIN"/>
    <property type="match status" value="1"/>
</dbReference>
<dbReference type="Proteomes" id="UP001311799">
    <property type="component" value="Unassembled WGS sequence"/>
</dbReference>
<evidence type="ECO:0000259" key="1">
    <source>
        <dbReference type="Pfam" id="PF05193"/>
    </source>
</evidence>
<organism evidence="2 3">
    <name type="scientific">Cryptosporidium xiaoi</name>
    <dbReference type="NCBI Taxonomy" id="659607"/>
    <lineage>
        <taxon>Eukaryota</taxon>
        <taxon>Sar</taxon>
        <taxon>Alveolata</taxon>
        <taxon>Apicomplexa</taxon>
        <taxon>Conoidasida</taxon>
        <taxon>Coccidia</taxon>
        <taxon>Eucoccidiorida</taxon>
        <taxon>Eimeriorina</taxon>
        <taxon>Cryptosporidiidae</taxon>
        <taxon>Cryptosporidium</taxon>
    </lineage>
</organism>
<dbReference type="PANTHER" id="PTHR43690:SF33">
    <property type="entry name" value="STROMAL PROCESSING PEPTIDASE, CHLOROPLASTIC"/>
    <property type="match status" value="1"/>
</dbReference>
<feature type="domain" description="Peptidase M16 C-terminal" evidence="1">
    <location>
        <begin position="207"/>
        <end position="420"/>
    </location>
</feature>